<dbReference type="EMBL" id="JAVDTX010000004">
    <property type="protein sequence ID" value="MDR6845235.1"/>
    <property type="molecule type" value="Genomic_DNA"/>
</dbReference>
<proteinExistence type="predicted"/>
<organism evidence="2 3">
    <name type="scientific">Flavobacterium granuli</name>
    <dbReference type="NCBI Taxonomy" id="280093"/>
    <lineage>
        <taxon>Bacteria</taxon>
        <taxon>Pseudomonadati</taxon>
        <taxon>Bacteroidota</taxon>
        <taxon>Flavobacteriia</taxon>
        <taxon>Flavobacteriales</taxon>
        <taxon>Flavobacteriaceae</taxon>
        <taxon>Flavobacterium</taxon>
    </lineage>
</organism>
<name>A0ABU1S3N4_9FLAO</name>
<comment type="caution">
    <text evidence="2">The sequence shown here is derived from an EMBL/GenBank/DDBJ whole genome shotgun (WGS) entry which is preliminary data.</text>
</comment>
<gene>
    <name evidence="2" type="ORF">J2W95_001942</name>
</gene>
<accession>A0ABU1S3N4</accession>
<sequence>MKMQDSPSFLSDPKVVISILALIISLVSLGWTLCNQYEQNRRWEKINNANPELKEVRLINWKEITATEASTVPWGYKPDIYGKGEASDNYVLPYRLIANDSSGNKIEGLNTVFTLGEVEKELHRIQYKGDVTVSKYFRPNFIFENMGKTEAKELSIIIDAKLPDTDWRNAFTSSASSNLAGGQSTTVYFDFGLPINLEVPPQISFRILLKFKDVNNNTVEKNISVKWTTKDNFWSYDEVQKE</sequence>
<keyword evidence="1" id="KW-1133">Transmembrane helix</keyword>
<keyword evidence="1" id="KW-0472">Membrane</keyword>
<evidence type="ECO:0000313" key="3">
    <source>
        <dbReference type="Proteomes" id="UP001261871"/>
    </source>
</evidence>
<keyword evidence="3" id="KW-1185">Reference proteome</keyword>
<dbReference type="Proteomes" id="UP001261871">
    <property type="component" value="Unassembled WGS sequence"/>
</dbReference>
<protein>
    <submittedName>
        <fullName evidence="2">Uncharacterized protein</fullName>
    </submittedName>
</protein>
<reference evidence="2 3" key="1">
    <citation type="submission" date="2023-07" db="EMBL/GenBank/DDBJ databases">
        <title>Sorghum-associated microbial communities from plants grown in Nebraska, USA.</title>
        <authorList>
            <person name="Schachtman D."/>
        </authorList>
    </citation>
    <scope>NUCLEOTIDE SEQUENCE [LARGE SCALE GENOMIC DNA]</scope>
    <source>
        <strain evidence="2 3">BE124</strain>
    </source>
</reference>
<keyword evidence="1" id="KW-0812">Transmembrane</keyword>
<feature type="transmembrane region" description="Helical" evidence="1">
    <location>
        <begin position="15"/>
        <end position="34"/>
    </location>
</feature>
<evidence type="ECO:0000256" key="1">
    <source>
        <dbReference type="SAM" id="Phobius"/>
    </source>
</evidence>
<evidence type="ECO:0000313" key="2">
    <source>
        <dbReference type="EMBL" id="MDR6845235.1"/>
    </source>
</evidence>
<dbReference type="RefSeq" id="WP_310006341.1">
    <property type="nucleotide sequence ID" value="NZ_JAVDTX010000004.1"/>
</dbReference>